<dbReference type="RefSeq" id="WP_259135320.1">
    <property type="nucleotide sequence ID" value="NZ_JANUCS010000013.1"/>
</dbReference>
<sequence>MFVKYKCSCCGQNNVINVSVEVIEERRERKTHYKVNDMAITTKSCGLDEFSRDIFHELKHYVYDGITTLQLCKILREDFNVSSDLCCGIIEELMINLYMYSPDREHLYYVDEVNAL</sequence>
<protein>
    <submittedName>
        <fullName evidence="1">Uncharacterized protein</fullName>
    </submittedName>
</protein>
<evidence type="ECO:0000313" key="2">
    <source>
        <dbReference type="Proteomes" id="UP000284763"/>
    </source>
</evidence>
<organism evidence="1 2">
    <name type="scientific">Methanosalsum natronophilum</name>
    <dbReference type="NCBI Taxonomy" id="768733"/>
    <lineage>
        <taxon>Archaea</taxon>
        <taxon>Methanobacteriati</taxon>
        <taxon>Methanobacteriota</taxon>
        <taxon>Stenosarchaea group</taxon>
        <taxon>Methanomicrobia</taxon>
        <taxon>Methanosarcinales</taxon>
        <taxon>Methanosarcinaceae</taxon>
        <taxon>Methanosalsum</taxon>
    </lineage>
</organism>
<proteinExistence type="predicted"/>
<dbReference type="AlphaFoldDB" id="A0A424YX57"/>
<gene>
    <name evidence="1" type="ORF">D5R95_05605</name>
</gene>
<accession>A0A424YX57</accession>
<comment type="caution">
    <text evidence="1">The sequence shown here is derived from an EMBL/GenBank/DDBJ whole genome shotgun (WGS) entry which is preliminary data.</text>
</comment>
<dbReference type="EMBL" id="QZAB01000350">
    <property type="protein sequence ID" value="RQD84721.1"/>
    <property type="molecule type" value="Genomic_DNA"/>
</dbReference>
<evidence type="ECO:0000313" key="1">
    <source>
        <dbReference type="EMBL" id="RQD84721.1"/>
    </source>
</evidence>
<dbReference type="Proteomes" id="UP000284763">
    <property type="component" value="Unassembled WGS sequence"/>
</dbReference>
<reference evidence="1 2" key="1">
    <citation type="submission" date="2018-08" db="EMBL/GenBank/DDBJ databases">
        <title>The metabolism and importance of syntrophic acetate oxidation coupled to methane or sulfide production in haloalkaline environments.</title>
        <authorList>
            <person name="Timmers P.H.A."/>
            <person name="Vavourakis C.D."/>
            <person name="Sorokin D.Y."/>
            <person name="Sinninghe Damste J.S."/>
            <person name="Muyzer G."/>
            <person name="Stams A.J.M."/>
            <person name="Plugge C.M."/>
        </authorList>
    </citation>
    <scope>NUCLEOTIDE SEQUENCE [LARGE SCALE GENOMIC DNA]</scope>
    <source>
        <strain evidence="1">MSAO_Arc3</strain>
    </source>
</reference>
<name>A0A424YX57_9EURY</name>